<dbReference type="PRINTS" id="PR00455">
    <property type="entry name" value="HTHTETR"/>
</dbReference>
<sequence>MTTDSVAKPPVRRRMSSSRRYSQLLDVAERLFVEQGFGSVSMDDIARAADVTRPVVYNHFQTKEGAYIACVKRVYERYNDALGAAVDRAEGAVDRLRAGADFFFSTVEVDRDRWVLLFTSASVLRGEYASELASLRLQHIESIIVLLRAAAPGAPADLLEASGHAMSGVGERLGHWWLSRPDLSRSDIVDYYVKILLDGLGRWVETD</sequence>
<dbReference type="SUPFAM" id="SSF46689">
    <property type="entry name" value="Homeodomain-like"/>
    <property type="match status" value="1"/>
</dbReference>
<dbReference type="SUPFAM" id="SSF48498">
    <property type="entry name" value="Tetracyclin repressor-like, C-terminal domain"/>
    <property type="match status" value="1"/>
</dbReference>
<dbReference type="RefSeq" id="WP_111653507.1">
    <property type="nucleotide sequence ID" value="NZ_JACHWI010000002.1"/>
</dbReference>
<dbReference type="FunFam" id="1.10.10.60:FF:000141">
    <property type="entry name" value="TetR family transcriptional regulator"/>
    <property type="match status" value="1"/>
</dbReference>
<evidence type="ECO:0000256" key="1">
    <source>
        <dbReference type="ARBA" id="ARBA00023015"/>
    </source>
</evidence>
<name>A0A327Z1N5_9ACTN</name>
<dbReference type="PANTHER" id="PTHR30055:SF146">
    <property type="entry name" value="HTH-TYPE TRANSCRIPTIONAL DUAL REGULATOR CECR"/>
    <property type="match status" value="1"/>
</dbReference>
<dbReference type="GO" id="GO:0000976">
    <property type="term" value="F:transcription cis-regulatory region binding"/>
    <property type="evidence" value="ECO:0007669"/>
    <property type="project" value="TreeGrafter"/>
</dbReference>
<evidence type="ECO:0000256" key="3">
    <source>
        <dbReference type="ARBA" id="ARBA00023163"/>
    </source>
</evidence>
<keyword evidence="1" id="KW-0805">Transcription regulation</keyword>
<dbReference type="AlphaFoldDB" id="A0A327Z1N5"/>
<dbReference type="InterPro" id="IPR036271">
    <property type="entry name" value="Tet_transcr_reg_TetR-rel_C_sf"/>
</dbReference>
<dbReference type="Gene3D" id="1.10.357.10">
    <property type="entry name" value="Tetracycline Repressor, domain 2"/>
    <property type="match status" value="1"/>
</dbReference>
<dbReference type="InterPro" id="IPR001647">
    <property type="entry name" value="HTH_TetR"/>
</dbReference>
<feature type="domain" description="HTH tetR-type" evidence="5">
    <location>
        <begin position="18"/>
        <end position="78"/>
    </location>
</feature>
<gene>
    <name evidence="6" type="ORF">B0I29_120218</name>
</gene>
<comment type="caution">
    <text evidence="6">The sequence shown here is derived from an EMBL/GenBank/DDBJ whole genome shotgun (WGS) entry which is preliminary data.</text>
</comment>
<evidence type="ECO:0000256" key="2">
    <source>
        <dbReference type="ARBA" id="ARBA00023125"/>
    </source>
</evidence>
<dbReference type="Proteomes" id="UP000249341">
    <property type="component" value="Unassembled WGS sequence"/>
</dbReference>
<keyword evidence="7" id="KW-1185">Reference proteome</keyword>
<organism evidence="6 7">
    <name type="scientific">Actinoplanes lutulentus</name>
    <dbReference type="NCBI Taxonomy" id="1287878"/>
    <lineage>
        <taxon>Bacteria</taxon>
        <taxon>Bacillati</taxon>
        <taxon>Actinomycetota</taxon>
        <taxon>Actinomycetes</taxon>
        <taxon>Micromonosporales</taxon>
        <taxon>Micromonosporaceae</taxon>
        <taxon>Actinoplanes</taxon>
    </lineage>
</organism>
<evidence type="ECO:0000313" key="6">
    <source>
        <dbReference type="EMBL" id="RAK28450.1"/>
    </source>
</evidence>
<evidence type="ECO:0000259" key="5">
    <source>
        <dbReference type="PROSITE" id="PS50977"/>
    </source>
</evidence>
<feature type="DNA-binding region" description="H-T-H motif" evidence="4">
    <location>
        <begin position="41"/>
        <end position="60"/>
    </location>
</feature>
<evidence type="ECO:0000313" key="7">
    <source>
        <dbReference type="Proteomes" id="UP000249341"/>
    </source>
</evidence>
<dbReference type="OrthoDB" id="3813186at2"/>
<accession>A0A327Z1N5</accession>
<dbReference type="InterPro" id="IPR009057">
    <property type="entry name" value="Homeodomain-like_sf"/>
</dbReference>
<keyword evidence="2 4" id="KW-0238">DNA-binding</keyword>
<evidence type="ECO:0000256" key="4">
    <source>
        <dbReference type="PROSITE-ProRule" id="PRU00335"/>
    </source>
</evidence>
<dbReference type="InterPro" id="IPR050109">
    <property type="entry name" value="HTH-type_TetR-like_transc_reg"/>
</dbReference>
<keyword evidence="3" id="KW-0804">Transcription</keyword>
<reference evidence="6 7" key="1">
    <citation type="submission" date="2018-06" db="EMBL/GenBank/DDBJ databases">
        <title>Genomic Encyclopedia of Type Strains, Phase III (KMG-III): the genomes of soil and plant-associated and newly described type strains.</title>
        <authorList>
            <person name="Whitman W."/>
        </authorList>
    </citation>
    <scope>NUCLEOTIDE SEQUENCE [LARGE SCALE GENOMIC DNA]</scope>
    <source>
        <strain evidence="6 7">CGMCC 4.7090</strain>
    </source>
</reference>
<protein>
    <submittedName>
        <fullName evidence="6">TetR family transcriptional regulator</fullName>
    </submittedName>
</protein>
<dbReference type="PANTHER" id="PTHR30055">
    <property type="entry name" value="HTH-TYPE TRANSCRIPTIONAL REGULATOR RUTR"/>
    <property type="match status" value="1"/>
</dbReference>
<dbReference type="PROSITE" id="PS50977">
    <property type="entry name" value="HTH_TETR_2"/>
    <property type="match status" value="1"/>
</dbReference>
<dbReference type="GO" id="GO:0003700">
    <property type="term" value="F:DNA-binding transcription factor activity"/>
    <property type="evidence" value="ECO:0007669"/>
    <property type="project" value="TreeGrafter"/>
</dbReference>
<dbReference type="EMBL" id="QLMJ01000020">
    <property type="protein sequence ID" value="RAK28450.1"/>
    <property type="molecule type" value="Genomic_DNA"/>
</dbReference>
<dbReference type="GO" id="GO:0045892">
    <property type="term" value="P:negative regulation of DNA-templated transcription"/>
    <property type="evidence" value="ECO:0007669"/>
    <property type="project" value="UniProtKB-ARBA"/>
</dbReference>
<dbReference type="Pfam" id="PF00440">
    <property type="entry name" value="TetR_N"/>
    <property type="match status" value="1"/>
</dbReference>
<proteinExistence type="predicted"/>